<gene>
    <name evidence="10" type="primary">pcrB</name>
    <name evidence="11" type="ORF">QI30_01260</name>
</gene>
<comment type="similarity">
    <text evidence="10">Belongs to the GGGP/HepGP synthase family. Group I subfamily.</text>
</comment>
<dbReference type="GO" id="GO:0046474">
    <property type="term" value="P:glycerophospholipid biosynthetic process"/>
    <property type="evidence" value="ECO:0007669"/>
    <property type="project" value="UniProtKB-UniRule"/>
</dbReference>
<evidence type="ECO:0000256" key="6">
    <source>
        <dbReference type="ARBA" id="ARBA00023209"/>
    </source>
</evidence>
<organism evidence="11 12">
    <name type="scientific">Candidatus Kurthia intestinigallinarum</name>
    <dbReference type="NCBI Taxonomy" id="1562256"/>
    <lineage>
        <taxon>Bacteria</taxon>
        <taxon>Bacillati</taxon>
        <taxon>Bacillota</taxon>
        <taxon>Bacilli</taxon>
        <taxon>Bacillales</taxon>
        <taxon>Caryophanaceae</taxon>
        <taxon>Kurthia</taxon>
    </lineage>
</organism>
<dbReference type="GO" id="GO:0120536">
    <property type="term" value="F:heptaprenylglyceryl phosphate synthase activity"/>
    <property type="evidence" value="ECO:0007669"/>
    <property type="project" value="UniProtKB-ARBA"/>
</dbReference>
<dbReference type="RefSeq" id="WP_126989140.1">
    <property type="nucleotide sequence ID" value="NZ_JTFC01000006.1"/>
</dbReference>
<evidence type="ECO:0000256" key="5">
    <source>
        <dbReference type="ARBA" id="ARBA00023098"/>
    </source>
</evidence>
<evidence type="ECO:0000256" key="1">
    <source>
        <dbReference type="ARBA" id="ARBA00022516"/>
    </source>
</evidence>
<dbReference type="Gene3D" id="3.20.20.390">
    <property type="entry name" value="FMN-linked oxidoreductases"/>
    <property type="match status" value="1"/>
</dbReference>
<evidence type="ECO:0000256" key="3">
    <source>
        <dbReference type="ARBA" id="ARBA00022723"/>
    </source>
</evidence>
<dbReference type="NCBIfam" id="NF003197">
    <property type="entry name" value="PRK04169.1-1"/>
    <property type="match status" value="1"/>
</dbReference>
<dbReference type="NCBIfam" id="TIGR01768">
    <property type="entry name" value="GGGP-family"/>
    <property type="match status" value="1"/>
</dbReference>
<feature type="binding site" evidence="10">
    <location>
        <position position="11"/>
    </location>
    <ligand>
        <name>sn-glycerol 1-phosphate</name>
        <dbReference type="ChEBI" id="CHEBI:57685"/>
    </ligand>
</feature>
<comment type="cofactor">
    <cofactor evidence="10">
        <name>Mg(2+)</name>
        <dbReference type="ChEBI" id="CHEBI:18420"/>
    </cofactor>
</comment>
<feature type="binding site" evidence="10">
    <location>
        <position position="13"/>
    </location>
    <ligand>
        <name>Mg(2+)</name>
        <dbReference type="ChEBI" id="CHEBI:18420"/>
    </ligand>
</feature>
<evidence type="ECO:0000256" key="2">
    <source>
        <dbReference type="ARBA" id="ARBA00022679"/>
    </source>
</evidence>
<keyword evidence="12" id="KW-1185">Reference proteome</keyword>
<dbReference type="PANTHER" id="PTHR40029:SF2">
    <property type="entry name" value="HEPTAPRENYLGLYCERYL PHOSPHATE SYNTHASE"/>
    <property type="match status" value="1"/>
</dbReference>
<evidence type="ECO:0000256" key="10">
    <source>
        <dbReference type="HAMAP-Rule" id="MF_00112"/>
    </source>
</evidence>
<keyword evidence="7 10" id="KW-1208">Phospholipid metabolism</keyword>
<keyword evidence="4 10" id="KW-0460">Magnesium</keyword>
<feature type="binding site" evidence="10">
    <location>
        <position position="39"/>
    </location>
    <ligand>
        <name>Mg(2+)</name>
        <dbReference type="ChEBI" id="CHEBI:18420"/>
    </ligand>
</feature>
<proteinExistence type="inferred from homology"/>
<keyword evidence="1 10" id="KW-0444">Lipid biosynthesis</keyword>
<feature type="binding site" evidence="10">
    <location>
        <position position="188"/>
    </location>
    <ligand>
        <name>sn-glycerol 1-phosphate</name>
        <dbReference type="ChEBI" id="CHEBI:57685"/>
    </ligand>
</feature>
<dbReference type="HAMAP" id="MF_00112">
    <property type="entry name" value="GGGP_HepGP_synthase"/>
    <property type="match status" value="1"/>
</dbReference>
<dbReference type="SUPFAM" id="SSF51395">
    <property type="entry name" value="FMN-linked oxidoreductases"/>
    <property type="match status" value="1"/>
</dbReference>
<keyword evidence="5 10" id="KW-0443">Lipid metabolism</keyword>
<dbReference type="EMBL" id="JTFC01000006">
    <property type="protein sequence ID" value="RUS58238.1"/>
    <property type="molecule type" value="Genomic_DNA"/>
</dbReference>
<comment type="caution">
    <text evidence="10">Lacks conserved residue(s) required for the propagation of feature annotation.</text>
</comment>
<comment type="function">
    <text evidence="10">Prenyltransferase that catalyzes in vivo the transfer of the heptaprenyl moiety of heptaprenyl pyrophosphate (HepPP; 35 carbon atoms) to the C3 hydroxyl of sn-glycerol-1-phosphate (G1P), producing heptaprenylglyceryl phosphate (HepGP). This reaction is an ether-bond-formation step in the biosynthesis of archaea-type G1P-based membrane lipids found in Bacillales.</text>
</comment>
<dbReference type="FunFam" id="3.20.20.390:FF:000001">
    <property type="entry name" value="Heptaprenylglyceryl phosphate synthase"/>
    <property type="match status" value="1"/>
</dbReference>
<keyword evidence="3 10" id="KW-0479">Metal-binding</keyword>
<keyword evidence="2 10" id="KW-0808">Transferase</keyword>
<evidence type="ECO:0000256" key="8">
    <source>
        <dbReference type="ARBA" id="ARBA00048318"/>
    </source>
</evidence>
<dbReference type="Proteomes" id="UP000288623">
    <property type="component" value="Unassembled WGS sequence"/>
</dbReference>
<evidence type="ECO:0000256" key="7">
    <source>
        <dbReference type="ARBA" id="ARBA00023264"/>
    </source>
</evidence>
<comment type="catalytic activity">
    <reaction evidence="8 10">
        <text>sn-glycerol 1-phosphate + all-trans-heptaprenyl diphosphate = 3-heptaprenyl-sn-glycero-1-phosphate + diphosphate</text>
        <dbReference type="Rhea" id="RHEA:33495"/>
        <dbReference type="ChEBI" id="CHEBI:33019"/>
        <dbReference type="ChEBI" id="CHEBI:57685"/>
        <dbReference type="ChEBI" id="CHEBI:58206"/>
        <dbReference type="ChEBI" id="CHEBI:64781"/>
        <dbReference type="EC" id="2.5.1.n9"/>
    </reaction>
</comment>
<evidence type="ECO:0000256" key="9">
    <source>
        <dbReference type="ARBA" id="ARBA00066888"/>
    </source>
</evidence>
<dbReference type="EC" id="2.5.1.n9" evidence="9 10"/>
<dbReference type="PANTHER" id="PTHR40029">
    <property type="match status" value="1"/>
</dbReference>
<evidence type="ECO:0000313" key="12">
    <source>
        <dbReference type="Proteomes" id="UP000288623"/>
    </source>
</evidence>
<dbReference type="InterPro" id="IPR039074">
    <property type="entry name" value="GGGP/HepGP_synthase_I"/>
</dbReference>
<comment type="pathway">
    <text evidence="10">Membrane lipid metabolism; glycerophospholipid metabolism.</text>
</comment>
<feature type="binding site" evidence="10">
    <location>
        <begin position="208"/>
        <end position="209"/>
    </location>
    <ligand>
        <name>sn-glycerol 1-phosphate</name>
        <dbReference type="ChEBI" id="CHEBI:57685"/>
    </ligand>
</feature>
<dbReference type="AlphaFoldDB" id="A0A433RY72"/>
<protein>
    <recommendedName>
        <fullName evidence="9 10">Heptaprenylglyceryl phosphate synthase</fullName>
        <shortName evidence="10">HepGP synthase</shortName>
        <ecNumber evidence="9 10">2.5.1.n9</ecNumber>
    </recommendedName>
    <alternativeName>
        <fullName evidence="10">Glycerol-1-phosphate heptaprenyltransferase</fullName>
    </alternativeName>
</protein>
<dbReference type="GO" id="GO:0000287">
    <property type="term" value="F:magnesium ion binding"/>
    <property type="evidence" value="ECO:0007669"/>
    <property type="project" value="UniProtKB-UniRule"/>
</dbReference>
<comment type="caution">
    <text evidence="11">The sequence shown here is derived from an EMBL/GenBank/DDBJ whole genome shotgun (WGS) entry which is preliminary data.</text>
</comment>
<evidence type="ECO:0000313" key="11">
    <source>
        <dbReference type="EMBL" id="RUS58238.1"/>
    </source>
</evidence>
<sequence length="229" mass="25608">MEFQQWKHVFKLDPAKDIDDEALERLCESGTDAILVGGTDNITIDGVLDLLARVRRFSVPVVLEVSDLESITPGYDFYFIPTVLNSTNTTFVKDLHHAAIKEYGMFMNWDEIVAEGYCVLNPDCKVAKLTEAKTDLEDEDVVAYAQMAEELFHLPIFYMEYSGTYGDPDLVYEVSRVLTKTKLVYGGGITSVEQAKAMASYADIVVVGNVIYDDLKTALKTVKAVQEMC</sequence>
<dbReference type="InterPro" id="IPR038597">
    <property type="entry name" value="GGGP/HepGP_synthase_sf"/>
</dbReference>
<keyword evidence="6 10" id="KW-0594">Phospholipid biosynthesis</keyword>
<dbReference type="OrthoDB" id="2381757at2"/>
<dbReference type="UniPathway" id="UPA00940"/>
<dbReference type="NCBIfam" id="NF003199">
    <property type="entry name" value="PRK04169.1-3"/>
    <property type="match status" value="1"/>
</dbReference>
<comment type="subunit">
    <text evidence="10">Homodimer.</text>
</comment>
<evidence type="ECO:0000256" key="4">
    <source>
        <dbReference type="ARBA" id="ARBA00022842"/>
    </source>
</evidence>
<feature type="binding site" evidence="10">
    <location>
        <begin position="158"/>
        <end position="163"/>
    </location>
    <ligand>
        <name>sn-glycerol 1-phosphate</name>
        <dbReference type="ChEBI" id="CHEBI:57685"/>
    </ligand>
</feature>
<dbReference type="CDD" id="cd02812">
    <property type="entry name" value="PcrB_like"/>
    <property type="match status" value="1"/>
</dbReference>
<name>A0A433RY72_9BACL</name>
<accession>A0A433RY72</accession>
<dbReference type="InterPro" id="IPR008205">
    <property type="entry name" value="GGGP_HepGP_synthase"/>
</dbReference>
<dbReference type="Pfam" id="PF01884">
    <property type="entry name" value="PcrB"/>
    <property type="match status" value="1"/>
</dbReference>
<reference evidence="11 12" key="1">
    <citation type="submission" date="2014-11" db="EMBL/GenBank/DDBJ databases">
        <title>Genome sequence and analysis of novel Kurthia sp.</title>
        <authorList>
            <person name="Lawson J.N."/>
            <person name="Gonzalez J.E."/>
            <person name="Rinauldi L."/>
            <person name="Xuan Z."/>
            <person name="Firman A."/>
            <person name="Shaddox L."/>
            <person name="Trudeau A."/>
            <person name="Shah S."/>
            <person name="Reiman D."/>
        </authorList>
    </citation>
    <scope>NUCLEOTIDE SEQUENCE [LARGE SCALE GENOMIC DNA]</scope>
    <source>
        <strain evidence="11 12">3B1D</strain>
    </source>
</reference>